<dbReference type="PANTHER" id="PTHR10414:SF77">
    <property type="entry name" value="CDP-ALCOHOL PHOSPHATIDYLTRANSFERASE FAMILY PROTEIN"/>
    <property type="match status" value="1"/>
</dbReference>
<evidence type="ECO:0000256" key="2">
    <source>
        <dbReference type="ARBA" id="ARBA00010441"/>
    </source>
</evidence>
<dbReference type="GO" id="GO:0016780">
    <property type="term" value="F:phosphotransferase activity, for other substituted phosphate groups"/>
    <property type="evidence" value="ECO:0007669"/>
    <property type="project" value="InterPro"/>
</dbReference>
<dbReference type="InterPro" id="IPR014472">
    <property type="entry name" value="CHOPT"/>
</dbReference>
<protein>
    <recommendedName>
        <fullName evidence="9">Ethanolaminephosphotransferase</fullName>
    </recommendedName>
</protein>
<keyword evidence="4 6" id="KW-0472">Membrane</keyword>
<name>A0A8H3DNI0_9AGAM</name>
<feature type="transmembrane region" description="Helical" evidence="6">
    <location>
        <begin position="218"/>
        <end position="239"/>
    </location>
</feature>
<dbReference type="EMBL" id="CAJMXA010004142">
    <property type="protein sequence ID" value="CAE6535683.1"/>
    <property type="molecule type" value="Genomic_DNA"/>
</dbReference>
<feature type="transmembrane region" description="Helical" evidence="6">
    <location>
        <begin position="146"/>
        <end position="169"/>
    </location>
</feature>
<evidence type="ECO:0008006" key="9">
    <source>
        <dbReference type="Google" id="ProtNLM"/>
    </source>
</evidence>
<evidence type="ECO:0000256" key="6">
    <source>
        <dbReference type="SAM" id="Phobius"/>
    </source>
</evidence>
<keyword evidence="6" id="KW-0812">Transmembrane</keyword>
<keyword evidence="6" id="KW-1133">Transmembrane helix</keyword>
<evidence type="ECO:0000256" key="5">
    <source>
        <dbReference type="RuleBase" id="RU003750"/>
    </source>
</evidence>
<feature type="transmembrane region" description="Helical" evidence="6">
    <location>
        <begin position="25"/>
        <end position="41"/>
    </location>
</feature>
<dbReference type="InterPro" id="IPR000462">
    <property type="entry name" value="CDP-OH_P_trans"/>
</dbReference>
<dbReference type="GO" id="GO:0016020">
    <property type="term" value="C:membrane"/>
    <property type="evidence" value="ECO:0007669"/>
    <property type="project" value="UniProtKB-SubCell"/>
</dbReference>
<dbReference type="PANTHER" id="PTHR10414">
    <property type="entry name" value="ETHANOLAMINEPHOSPHOTRANSFERASE"/>
    <property type="match status" value="1"/>
</dbReference>
<feature type="transmembrane region" description="Helical" evidence="6">
    <location>
        <begin position="82"/>
        <end position="103"/>
    </location>
</feature>
<dbReference type="GO" id="GO:0008654">
    <property type="term" value="P:phospholipid biosynthetic process"/>
    <property type="evidence" value="ECO:0007669"/>
    <property type="project" value="InterPro"/>
</dbReference>
<organism evidence="7 8">
    <name type="scientific">Rhizoctonia solani</name>
    <dbReference type="NCBI Taxonomy" id="456999"/>
    <lineage>
        <taxon>Eukaryota</taxon>
        <taxon>Fungi</taxon>
        <taxon>Dikarya</taxon>
        <taxon>Basidiomycota</taxon>
        <taxon>Agaricomycotina</taxon>
        <taxon>Agaricomycetes</taxon>
        <taxon>Cantharellales</taxon>
        <taxon>Ceratobasidiaceae</taxon>
        <taxon>Rhizoctonia</taxon>
    </lineage>
</organism>
<proteinExistence type="inferred from homology"/>
<dbReference type="AlphaFoldDB" id="A0A8H3DNI0"/>
<dbReference type="InterPro" id="IPR043130">
    <property type="entry name" value="CDP-OH_PTrfase_TM_dom"/>
</dbReference>
<gene>
    <name evidence="7" type="ORF">RDB_LOCUS178080</name>
</gene>
<accession>A0A8H3DNI0</accession>
<dbReference type="InterPro" id="IPR048254">
    <property type="entry name" value="CDP_ALCOHOL_P_TRANSF_CS"/>
</dbReference>
<evidence type="ECO:0000256" key="3">
    <source>
        <dbReference type="ARBA" id="ARBA00022679"/>
    </source>
</evidence>
<dbReference type="PROSITE" id="PS00379">
    <property type="entry name" value="CDP_ALCOHOL_P_TRANSF"/>
    <property type="match status" value="1"/>
</dbReference>
<sequence>MSTHEIPSVACIGLYEPDLKTPGPTWLYLSFALGLFLYQTFDNVDGRQARKTGTSSALGHVFDHGIDTLNCPLGGLVQVASLGLGHSVNGAFFVLIGCVPMWLSTWEEYYTGTLYLGYINVLIAVFVVHAPVCFMNVHEACKTKGISFASAIGQNLSFATYIGLCWFWATSPYSSLLSSTTNLVPPHGGLIEFTLLVVCTFGRMLPRVIIAHLTHGPFPTLLPSVILPILGGVLIVNLNHFGWHITPAVEIWYIHAALVYSFISWQHWAVVACLRFAEVLGINCLTIKPKKA</sequence>
<feature type="transmembrane region" description="Helical" evidence="6">
    <location>
        <begin position="251"/>
        <end position="274"/>
    </location>
</feature>
<feature type="transmembrane region" description="Helical" evidence="6">
    <location>
        <begin position="189"/>
        <end position="206"/>
    </location>
</feature>
<dbReference type="Gene3D" id="1.20.120.1760">
    <property type="match status" value="1"/>
</dbReference>
<comment type="similarity">
    <text evidence="2 5">Belongs to the CDP-alcohol phosphatidyltransferase class-I family.</text>
</comment>
<evidence type="ECO:0000256" key="4">
    <source>
        <dbReference type="ARBA" id="ARBA00023136"/>
    </source>
</evidence>
<comment type="caution">
    <text evidence="7">The sequence shown here is derived from an EMBL/GenBank/DDBJ whole genome shotgun (WGS) entry which is preliminary data.</text>
</comment>
<comment type="subcellular location">
    <subcellularLocation>
        <location evidence="1">Membrane</location>
    </subcellularLocation>
</comment>
<dbReference type="Pfam" id="PF01066">
    <property type="entry name" value="CDP-OH_P_transf"/>
    <property type="match status" value="1"/>
</dbReference>
<reference evidence="7" key="1">
    <citation type="submission" date="2021-01" db="EMBL/GenBank/DDBJ databases">
        <authorList>
            <person name="Kaushik A."/>
        </authorList>
    </citation>
    <scope>NUCLEOTIDE SEQUENCE</scope>
    <source>
        <strain evidence="7">AG6-10EEA</strain>
    </source>
</reference>
<evidence type="ECO:0000256" key="1">
    <source>
        <dbReference type="ARBA" id="ARBA00004370"/>
    </source>
</evidence>
<feature type="transmembrane region" description="Helical" evidence="6">
    <location>
        <begin position="115"/>
        <end position="134"/>
    </location>
</feature>
<evidence type="ECO:0000313" key="7">
    <source>
        <dbReference type="EMBL" id="CAE6535683.1"/>
    </source>
</evidence>
<evidence type="ECO:0000313" key="8">
    <source>
        <dbReference type="Proteomes" id="UP000663853"/>
    </source>
</evidence>
<keyword evidence="3 5" id="KW-0808">Transferase</keyword>
<dbReference type="Proteomes" id="UP000663853">
    <property type="component" value="Unassembled WGS sequence"/>
</dbReference>